<dbReference type="InterPro" id="IPR006957">
    <property type="entry name" value="EIN3"/>
</dbReference>
<dbReference type="AlphaFoldDB" id="A0AA87ZXC1"/>
<name>A0AA87ZXC1_FICCA</name>
<dbReference type="Pfam" id="PF04873">
    <property type="entry name" value="EIN3_DNA-bd"/>
    <property type="match status" value="1"/>
</dbReference>
<dbReference type="Proteomes" id="UP001187192">
    <property type="component" value="Unassembled WGS sequence"/>
</dbReference>
<dbReference type="Gene3D" id="1.10.3180.10">
    <property type="entry name" value="DNA-binding domain of EIN3-like"/>
    <property type="match status" value="1"/>
</dbReference>
<evidence type="ECO:0000256" key="1">
    <source>
        <dbReference type="ARBA" id="ARBA00004123"/>
    </source>
</evidence>
<feature type="region of interest" description="Disordered" evidence="5">
    <location>
        <begin position="1"/>
        <end position="36"/>
    </location>
</feature>
<feature type="compositionally biased region" description="Basic and acidic residues" evidence="5">
    <location>
        <begin position="1"/>
        <end position="23"/>
    </location>
</feature>
<organism evidence="7 8">
    <name type="scientific">Ficus carica</name>
    <name type="common">Common fig</name>
    <dbReference type="NCBI Taxonomy" id="3494"/>
    <lineage>
        <taxon>Eukaryota</taxon>
        <taxon>Viridiplantae</taxon>
        <taxon>Streptophyta</taxon>
        <taxon>Embryophyta</taxon>
        <taxon>Tracheophyta</taxon>
        <taxon>Spermatophyta</taxon>
        <taxon>Magnoliopsida</taxon>
        <taxon>eudicotyledons</taxon>
        <taxon>Gunneridae</taxon>
        <taxon>Pentapetalae</taxon>
        <taxon>rosids</taxon>
        <taxon>fabids</taxon>
        <taxon>Rosales</taxon>
        <taxon>Moraceae</taxon>
        <taxon>Ficeae</taxon>
        <taxon>Ficus</taxon>
    </lineage>
</organism>
<evidence type="ECO:0000256" key="5">
    <source>
        <dbReference type="SAM" id="MobiDB-lite"/>
    </source>
</evidence>
<comment type="similarity">
    <text evidence="2">Belongs to the EIN3 family.</text>
</comment>
<protein>
    <recommendedName>
        <fullName evidence="6">Ethylene insensitive 3-like DNA-binding domain-containing protein</fullName>
    </recommendedName>
</protein>
<keyword evidence="3" id="KW-0936">Ethylene signaling pathway</keyword>
<evidence type="ECO:0000256" key="4">
    <source>
        <dbReference type="ARBA" id="ARBA00023242"/>
    </source>
</evidence>
<reference evidence="7" key="1">
    <citation type="submission" date="2023-07" db="EMBL/GenBank/DDBJ databases">
        <title>draft genome sequence of fig (Ficus carica).</title>
        <authorList>
            <person name="Takahashi T."/>
            <person name="Nishimura K."/>
        </authorList>
    </citation>
    <scope>NUCLEOTIDE SEQUENCE</scope>
</reference>
<keyword evidence="4" id="KW-0539">Nucleus</keyword>
<gene>
    <name evidence="7" type="ORF">TIFTF001_004297</name>
</gene>
<dbReference type="EMBL" id="BTGU01000004">
    <property type="protein sequence ID" value="GMN33706.1"/>
    <property type="molecule type" value="Genomic_DNA"/>
</dbReference>
<evidence type="ECO:0000313" key="8">
    <source>
        <dbReference type="Proteomes" id="UP001187192"/>
    </source>
</evidence>
<sequence length="315" mass="35639">MVKFLEEVDSRIPREILEPKTKEEEEDDDGDADISYDELKKGMWRDRMLMRKLYKDKSSDDHDHDGDQQPDQSSLSSSSSAREEASRRKKMARAQDAILKYMVKIMEVCIAKGFVYGIIPEKGKPVTGSSDSLREWWKEKVRSHGGEMRKFDFDSSEQMVPSTLLYACQNSLCSQNETGLGFVDKSSRKEHEMSRRCAYRSEETGASSTSTSTCVYGPDRSSSVDGNAQVLSVADWLDMEREEGSFNSEAHNFDFVTTLGDFGSCWDELISKDNNLAGPGEEFGVHMKNMSSSDKIPHIDQEGTSSISIWDLKYE</sequence>
<dbReference type="PANTHER" id="PTHR33305:SF29">
    <property type="entry name" value="ETHYLENE INSENSITIVE 3-LIKE 5 PROTEIN"/>
    <property type="match status" value="1"/>
</dbReference>
<dbReference type="GO" id="GO:0005634">
    <property type="term" value="C:nucleus"/>
    <property type="evidence" value="ECO:0007669"/>
    <property type="project" value="UniProtKB-SubCell"/>
</dbReference>
<comment type="caution">
    <text evidence="7">The sequence shown here is derived from an EMBL/GenBank/DDBJ whole genome shotgun (WGS) entry which is preliminary data.</text>
</comment>
<evidence type="ECO:0000256" key="2">
    <source>
        <dbReference type="ARBA" id="ARBA00009416"/>
    </source>
</evidence>
<dbReference type="InterPro" id="IPR023278">
    <property type="entry name" value="Ethylene_insens-like_DNA-bd"/>
</dbReference>
<evidence type="ECO:0000313" key="7">
    <source>
        <dbReference type="EMBL" id="GMN33706.1"/>
    </source>
</evidence>
<feature type="domain" description="Ethylene insensitive 3-like DNA-binding" evidence="6">
    <location>
        <begin position="37"/>
        <end position="142"/>
    </location>
</feature>
<comment type="subcellular location">
    <subcellularLocation>
        <location evidence="1">Nucleus</location>
    </subcellularLocation>
</comment>
<feature type="compositionally biased region" description="Low complexity" evidence="5">
    <location>
        <begin position="69"/>
        <end position="80"/>
    </location>
</feature>
<evidence type="ECO:0000259" key="6">
    <source>
        <dbReference type="Pfam" id="PF04873"/>
    </source>
</evidence>
<proteinExistence type="inferred from homology"/>
<feature type="region of interest" description="Disordered" evidence="5">
    <location>
        <begin position="55"/>
        <end position="89"/>
    </location>
</feature>
<accession>A0AA87ZXC1</accession>
<dbReference type="GO" id="GO:0003700">
    <property type="term" value="F:DNA-binding transcription factor activity"/>
    <property type="evidence" value="ECO:0007669"/>
    <property type="project" value="InterPro"/>
</dbReference>
<dbReference type="InterPro" id="IPR047091">
    <property type="entry name" value="EIN3-like_DNA-bd"/>
</dbReference>
<keyword evidence="8" id="KW-1185">Reference proteome</keyword>
<feature type="compositionally biased region" description="Acidic residues" evidence="5">
    <location>
        <begin position="24"/>
        <end position="36"/>
    </location>
</feature>
<evidence type="ECO:0000256" key="3">
    <source>
        <dbReference type="ARBA" id="ARBA00022745"/>
    </source>
</evidence>
<feature type="compositionally biased region" description="Basic and acidic residues" evidence="5">
    <location>
        <begin position="55"/>
        <end position="67"/>
    </location>
</feature>
<dbReference type="GO" id="GO:0003677">
    <property type="term" value="F:DNA binding"/>
    <property type="evidence" value="ECO:0007669"/>
    <property type="project" value="TreeGrafter"/>
</dbReference>
<dbReference type="PANTHER" id="PTHR33305">
    <property type="entry name" value="ETHYLENE INSENSITIVE 3-LIKE 2 PROTEIN"/>
    <property type="match status" value="1"/>
</dbReference>
<dbReference type="GO" id="GO:0009873">
    <property type="term" value="P:ethylene-activated signaling pathway"/>
    <property type="evidence" value="ECO:0007669"/>
    <property type="project" value="UniProtKB-KW"/>
</dbReference>